<feature type="domain" description="Response regulatory" evidence="6">
    <location>
        <begin position="497"/>
        <end position="658"/>
    </location>
</feature>
<sequence length="773" mass="82918">MPDRISRFKAKLLGRLSPKADADPSAHPNSTPLSDPLHVSNKSPAYSIVSAPAGRSVEDIGSPDQVEPPSRETQQKTSASAPPSERHPPTGTRTGTSSLTEPYNSSQPTPISGDGPTPLETPPLATPQHSDNTSFQSATHLKSQTPISADSQLTPTLNPVTELATDDRRPSASYFTPPSSKRPTLATRRQSLLPATQQHLISGVQEGNLFSSDPGSGFTPYIPCEMVTRRIWVKRPGGSATLVPCREDAVVDELRDQVIMKYTNSLGRSFDSPDIVIRVSPRDGSNRGHTERLLGPEEVLSSILDSYYPGGQTIEEALVIDAPTRRTPKPSPRHSIYQHHHAEPGEHGDYFPLMPPVNATAGSPSVHPPSATASAPSISILNTGVAPALPSPGTRRRLPGHPGQRPPLTRHKTNSPTLHTQNPGVIDAGMSPHSQSIPSTAPTLPTPPAAAPPVESSQPKSHTPPAASPRTLRKPKAATSPGTMFGGLIDGTVPPINVLIVEDNIINQKLLEAFMKRLKVRWKCAANGEEAVRKWRQGGFHLVLMDIQLPVMNGLDATKEIRRLERLNGIGVFPKTASGRFSAANTSAPDRRIGLHRTVSEQDTLSDLSLFRSPVIIVALTASSLQSDRHEALAAGCNDFLTKPVGFPWLEQKVTEWGCMQALIDFEGWRKWRGFVDSPRPASPATPAIDSSASPMQGGYRTEPHEPSSPSISRADAKKSDETDRPSLPDAAQLLREDSWGSGSPDTLDSPSSPQLPTPDAAAPSDIPPLNES</sequence>
<feature type="region of interest" description="Disordered" evidence="5">
    <location>
        <begin position="678"/>
        <end position="773"/>
    </location>
</feature>
<reference evidence="7" key="1">
    <citation type="submission" date="2022-11" db="EMBL/GenBank/DDBJ databases">
        <authorList>
            <person name="Petersen C."/>
        </authorList>
    </citation>
    <scope>NUCLEOTIDE SEQUENCE</scope>
    <source>
        <strain evidence="7">IBT 22155</strain>
    </source>
</reference>
<dbReference type="RefSeq" id="XP_056526528.1">
    <property type="nucleotide sequence ID" value="XM_056661362.1"/>
</dbReference>
<organism evidence="7 8">
    <name type="scientific">Penicillium bovifimosum</name>
    <dbReference type="NCBI Taxonomy" id="126998"/>
    <lineage>
        <taxon>Eukaryota</taxon>
        <taxon>Fungi</taxon>
        <taxon>Dikarya</taxon>
        <taxon>Ascomycota</taxon>
        <taxon>Pezizomycotina</taxon>
        <taxon>Eurotiomycetes</taxon>
        <taxon>Eurotiomycetidae</taxon>
        <taxon>Eurotiales</taxon>
        <taxon>Aspergillaceae</taxon>
        <taxon>Penicillium</taxon>
    </lineage>
</organism>
<keyword evidence="8" id="KW-1185">Reference proteome</keyword>
<dbReference type="PANTHER" id="PTHR45339:SF1">
    <property type="entry name" value="HYBRID SIGNAL TRANSDUCTION HISTIDINE KINASE J"/>
    <property type="match status" value="1"/>
</dbReference>
<evidence type="ECO:0000259" key="6">
    <source>
        <dbReference type="PROSITE" id="PS50110"/>
    </source>
</evidence>
<dbReference type="SUPFAM" id="SSF52172">
    <property type="entry name" value="CheY-like"/>
    <property type="match status" value="1"/>
</dbReference>
<dbReference type="PANTHER" id="PTHR45339">
    <property type="entry name" value="HYBRID SIGNAL TRANSDUCTION HISTIDINE KINASE J"/>
    <property type="match status" value="1"/>
</dbReference>
<protein>
    <submittedName>
        <fullName evidence="7">CheY-like superfamily</fullName>
    </submittedName>
</protein>
<dbReference type="OrthoDB" id="21225at2759"/>
<evidence type="ECO:0000313" key="7">
    <source>
        <dbReference type="EMBL" id="KAJ5146054.1"/>
    </source>
</evidence>
<evidence type="ECO:0000256" key="2">
    <source>
        <dbReference type="ARBA" id="ARBA00023012"/>
    </source>
</evidence>
<evidence type="ECO:0000256" key="1">
    <source>
        <dbReference type="ARBA" id="ARBA00022553"/>
    </source>
</evidence>
<gene>
    <name evidence="7" type="ORF">N7515_000618</name>
</gene>
<dbReference type="CDD" id="cd17546">
    <property type="entry name" value="REC_hyHK_CKI1_RcsC-like"/>
    <property type="match status" value="1"/>
</dbReference>
<proteinExistence type="inferred from homology"/>
<evidence type="ECO:0000256" key="5">
    <source>
        <dbReference type="SAM" id="MobiDB-lite"/>
    </source>
</evidence>
<evidence type="ECO:0000313" key="8">
    <source>
        <dbReference type="Proteomes" id="UP001149079"/>
    </source>
</evidence>
<keyword evidence="2" id="KW-0902">Two-component regulatory system</keyword>
<dbReference type="GeneID" id="81400532"/>
<feature type="modified residue" description="4-aspartylphosphate" evidence="4">
    <location>
        <position position="546"/>
    </location>
</feature>
<feature type="compositionally biased region" description="Basic and acidic residues" evidence="5">
    <location>
        <begin position="340"/>
        <end position="349"/>
    </location>
</feature>
<dbReference type="Pfam" id="PF00072">
    <property type="entry name" value="Response_reg"/>
    <property type="match status" value="1"/>
</dbReference>
<feature type="region of interest" description="Disordered" evidence="5">
    <location>
        <begin position="324"/>
        <end position="356"/>
    </location>
</feature>
<feature type="compositionally biased region" description="Polar residues" evidence="5">
    <location>
        <begin position="91"/>
        <end position="110"/>
    </location>
</feature>
<feature type="region of interest" description="Disordered" evidence="5">
    <location>
        <begin position="1"/>
        <end position="185"/>
    </location>
</feature>
<dbReference type="InterPro" id="IPR001789">
    <property type="entry name" value="Sig_transdc_resp-reg_receiver"/>
</dbReference>
<dbReference type="SMART" id="SM00448">
    <property type="entry name" value="REC"/>
    <property type="match status" value="1"/>
</dbReference>
<keyword evidence="1 4" id="KW-0597">Phosphoprotein</keyword>
<feature type="compositionally biased region" description="Basic and acidic residues" evidence="5">
    <location>
        <begin position="715"/>
        <end position="727"/>
    </location>
</feature>
<feature type="compositionally biased region" description="Polar residues" evidence="5">
    <location>
        <begin position="414"/>
        <end position="423"/>
    </location>
</feature>
<feature type="compositionally biased region" description="Basic residues" evidence="5">
    <location>
        <begin position="326"/>
        <end position="339"/>
    </location>
</feature>
<feature type="compositionally biased region" description="Polar residues" evidence="5">
    <location>
        <begin position="128"/>
        <end position="159"/>
    </location>
</feature>
<accession>A0A9W9HFE0</accession>
<dbReference type="GO" id="GO:0000156">
    <property type="term" value="F:phosphorelay response regulator activity"/>
    <property type="evidence" value="ECO:0007669"/>
    <property type="project" value="UniProtKB-ARBA"/>
</dbReference>
<dbReference type="AlphaFoldDB" id="A0A9W9HFE0"/>
<feature type="compositionally biased region" description="Polar residues" evidence="5">
    <location>
        <begin position="173"/>
        <end position="185"/>
    </location>
</feature>
<dbReference type="InterPro" id="IPR011006">
    <property type="entry name" value="CheY-like_superfamily"/>
</dbReference>
<dbReference type="FunFam" id="3.40.50.2300:FF:000146">
    <property type="entry name" value="Putative two-component response regulator SSK1p"/>
    <property type="match status" value="1"/>
</dbReference>
<reference evidence="7" key="2">
    <citation type="journal article" date="2023" name="IMA Fungus">
        <title>Comparative genomic study of the Penicillium genus elucidates a diverse pangenome and 15 lateral gene transfer events.</title>
        <authorList>
            <person name="Petersen C."/>
            <person name="Sorensen T."/>
            <person name="Nielsen M.R."/>
            <person name="Sondergaard T.E."/>
            <person name="Sorensen J.L."/>
            <person name="Fitzpatrick D.A."/>
            <person name="Frisvad J.C."/>
            <person name="Nielsen K.L."/>
        </authorList>
    </citation>
    <scope>NUCLEOTIDE SEQUENCE</scope>
    <source>
        <strain evidence="7">IBT 22155</strain>
    </source>
</reference>
<dbReference type="PROSITE" id="PS50110">
    <property type="entry name" value="RESPONSE_REGULATORY"/>
    <property type="match status" value="1"/>
</dbReference>
<name>A0A9W9HFE0_9EURO</name>
<evidence type="ECO:0000256" key="3">
    <source>
        <dbReference type="ARBA" id="ARBA00093463"/>
    </source>
</evidence>
<feature type="compositionally biased region" description="Polar residues" evidence="5">
    <location>
        <begin position="741"/>
        <end position="755"/>
    </location>
</feature>
<comment type="caution">
    <text evidence="7">The sequence shown here is derived from an EMBL/GenBank/DDBJ whole genome shotgun (WGS) entry which is preliminary data.</text>
</comment>
<dbReference type="Proteomes" id="UP001149079">
    <property type="component" value="Unassembled WGS sequence"/>
</dbReference>
<dbReference type="EMBL" id="JAPQKL010000001">
    <property type="protein sequence ID" value="KAJ5146054.1"/>
    <property type="molecule type" value="Genomic_DNA"/>
</dbReference>
<evidence type="ECO:0000256" key="4">
    <source>
        <dbReference type="PROSITE-ProRule" id="PRU00169"/>
    </source>
</evidence>
<comment type="similarity">
    <text evidence="3">Belongs to the SSK1 family.</text>
</comment>
<dbReference type="Gene3D" id="3.40.50.2300">
    <property type="match status" value="1"/>
</dbReference>
<feature type="region of interest" description="Disordered" evidence="5">
    <location>
        <begin position="383"/>
        <end position="481"/>
    </location>
</feature>